<name>A0ABD0NZ04_CIRMR</name>
<protein>
    <submittedName>
        <fullName evidence="1">Uncharacterized protein</fullName>
    </submittedName>
</protein>
<sequence length="64" mass="6965">PDQQCSLPVCLISPAAGRDNGAVGERTRSLRRILKPFTDLSRRTTCVKTQNRSSPVRVVQIGTG</sequence>
<proteinExistence type="predicted"/>
<evidence type="ECO:0000313" key="2">
    <source>
        <dbReference type="Proteomes" id="UP001529510"/>
    </source>
</evidence>
<feature type="non-terminal residue" evidence="1">
    <location>
        <position position="64"/>
    </location>
</feature>
<dbReference type="Proteomes" id="UP001529510">
    <property type="component" value="Unassembled WGS sequence"/>
</dbReference>
<dbReference type="EMBL" id="JAMKFB020000019">
    <property type="protein sequence ID" value="KAL0167104.1"/>
    <property type="molecule type" value="Genomic_DNA"/>
</dbReference>
<feature type="non-terminal residue" evidence="1">
    <location>
        <position position="1"/>
    </location>
</feature>
<accession>A0ABD0NZ04</accession>
<reference evidence="1 2" key="1">
    <citation type="submission" date="2024-05" db="EMBL/GenBank/DDBJ databases">
        <title>Genome sequencing and assembly of Indian major carp, Cirrhinus mrigala (Hamilton, 1822).</title>
        <authorList>
            <person name="Mohindra V."/>
            <person name="Chowdhury L.M."/>
            <person name="Lal K."/>
            <person name="Jena J.K."/>
        </authorList>
    </citation>
    <scope>NUCLEOTIDE SEQUENCE [LARGE SCALE GENOMIC DNA]</scope>
    <source>
        <strain evidence="1">CM1030</strain>
        <tissue evidence="1">Blood</tissue>
    </source>
</reference>
<comment type="caution">
    <text evidence="1">The sequence shown here is derived from an EMBL/GenBank/DDBJ whole genome shotgun (WGS) entry which is preliminary data.</text>
</comment>
<organism evidence="1 2">
    <name type="scientific">Cirrhinus mrigala</name>
    <name type="common">Mrigala</name>
    <dbReference type="NCBI Taxonomy" id="683832"/>
    <lineage>
        <taxon>Eukaryota</taxon>
        <taxon>Metazoa</taxon>
        <taxon>Chordata</taxon>
        <taxon>Craniata</taxon>
        <taxon>Vertebrata</taxon>
        <taxon>Euteleostomi</taxon>
        <taxon>Actinopterygii</taxon>
        <taxon>Neopterygii</taxon>
        <taxon>Teleostei</taxon>
        <taxon>Ostariophysi</taxon>
        <taxon>Cypriniformes</taxon>
        <taxon>Cyprinidae</taxon>
        <taxon>Labeoninae</taxon>
        <taxon>Labeonini</taxon>
        <taxon>Cirrhinus</taxon>
    </lineage>
</organism>
<keyword evidence="2" id="KW-1185">Reference proteome</keyword>
<dbReference type="AlphaFoldDB" id="A0ABD0NZ04"/>
<gene>
    <name evidence="1" type="ORF">M9458_038948</name>
</gene>
<evidence type="ECO:0000313" key="1">
    <source>
        <dbReference type="EMBL" id="KAL0167104.1"/>
    </source>
</evidence>